<feature type="binding site" evidence="2">
    <location>
        <position position="349"/>
    </location>
    <ligand>
        <name>FAD</name>
        <dbReference type="ChEBI" id="CHEBI:57692"/>
    </ligand>
</feature>
<evidence type="ECO:0000313" key="4">
    <source>
        <dbReference type="Proteomes" id="UP000503222"/>
    </source>
</evidence>
<feature type="binding site" evidence="2">
    <location>
        <position position="336"/>
    </location>
    <ligand>
        <name>FAD</name>
        <dbReference type="ChEBI" id="CHEBI:57692"/>
    </ligand>
</feature>
<keyword evidence="4" id="KW-1185">Reference proteome</keyword>
<dbReference type="Gene3D" id="3.50.50.60">
    <property type="entry name" value="FAD/NAD(P)-binding domain"/>
    <property type="match status" value="1"/>
</dbReference>
<feature type="binding site" evidence="2">
    <location>
        <position position="345"/>
    </location>
    <ligand>
        <name>L-tryptophan</name>
        <dbReference type="ChEBI" id="CHEBI:57912"/>
    </ligand>
</feature>
<sequence>MSSAPIFNVLIVGGGTAGWMAAAGLRRILPEQDYAIRLVESEQIGTVGVGEATLPHIKLFNDMLGLDEAEFMAETGATFKLGIEFGDWLRTGHSYIHPFGAFGEPWAGVDFQHHWLRAQHCDVAVRPLQDYSLAVRLAREDRFGFPAGEHGNIGSTFSYAYHFDAGRYAAYLRRWCVDRGVERVEGRITGVHRNGGSGDIAAVRLESGIELEADLFIDCSGFRSMLLDQTLGIAWEDWAHWLPCDSALAVPCASGGELTPYTRSTAKAGGWIWRIPLQHRTGNGYVFASSFLPPDRAAEALLEQLDGETDADPKLLRFAAGRRALAWKNNCVAIGLSSGFLEPLESTSIYLIQAAIMDLLKLFPRRGSTADPRLAAEYNRLFGMHYDRVRDFLVLHYVANDRVGEPLWDYLRAMPLPDTLRHKIDLFRSRGTTPDYELGLFSKDSWLAVLAGQGIVAERYDRCADAMGPRQLEQRLRDLEARLDRCVSSHADHGTFVARYCAEPYRQEVA</sequence>
<organism evidence="3 4">
    <name type="scientific">Sphingomonas piscis</name>
    <dbReference type="NCBI Taxonomy" id="2714943"/>
    <lineage>
        <taxon>Bacteria</taxon>
        <taxon>Pseudomonadati</taxon>
        <taxon>Pseudomonadota</taxon>
        <taxon>Alphaproteobacteria</taxon>
        <taxon>Sphingomonadales</taxon>
        <taxon>Sphingomonadaceae</taxon>
        <taxon>Sphingomonas</taxon>
    </lineage>
</organism>
<dbReference type="InterPro" id="IPR006905">
    <property type="entry name" value="Flavin_halogenase"/>
</dbReference>
<dbReference type="PANTHER" id="PTHR43747:SF4">
    <property type="entry name" value="FLAVIN-DEPENDENT TRYPTOPHAN HALOGENASE"/>
    <property type="match status" value="1"/>
</dbReference>
<dbReference type="Pfam" id="PF04820">
    <property type="entry name" value="Trp_halogenase"/>
    <property type="match status" value="1"/>
</dbReference>
<dbReference type="KEGG" id="spii:G7077_03800"/>
<dbReference type="Proteomes" id="UP000503222">
    <property type="component" value="Chromosome"/>
</dbReference>
<feature type="binding site" evidence="2">
    <location>
        <begin position="14"/>
        <end position="17"/>
    </location>
    <ligand>
        <name>FAD</name>
        <dbReference type="ChEBI" id="CHEBI:57692"/>
    </ligand>
</feature>
<evidence type="ECO:0000256" key="1">
    <source>
        <dbReference type="PIRSR" id="PIRSR011396-1"/>
    </source>
</evidence>
<gene>
    <name evidence="3" type="ORF">G7077_03800</name>
</gene>
<dbReference type="GO" id="GO:0004497">
    <property type="term" value="F:monooxygenase activity"/>
    <property type="evidence" value="ECO:0007669"/>
    <property type="project" value="InterPro"/>
</dbReference>
<dbReference type="RefSeq" id="WP_166410559.1">
    <property type="nucleotide sequence ID" value="NZ_CP049869.1"/>
</dbReference>
<dbReference type="PANTHER" id="PTHR43747">
    <property type="entry name" value="FAD-BINDING PROTEIN"/>
    <property type="match status" value="1"/>
</dbReference>
<feature type="binding site" evidence="2">
    <location>
        <position position="80"/>
    </location>
    <ligand>
        <name>7-chloro-L-tryptophan</name>
        <dbReference type="ChEBI" id="CHEBI:58713"/>
    </ligand>
</feature>
<keyword evidence="2" id="KW-0547">Nucleotide-binding</keyword>
<dbReference type="InterPro" id="IPR033856">
    <property type="entry name" value="Trp_halogen"/>
</dbReference>
<name>A0A6G7YN68_9SPHN</name>
<feature type="active site" evidence="1">
    <location>
        <position position="80"/>
    </location>
</feature>
<protein>
    <submittedName>
        <fullName evidence="3">Tryptophan 7-halogenase</fullName>
    </submittedName>
</protein>
<dbReference type="AlphaFoldDB" id="A0A6G7YN68"/>
<evidence type="ECO:0000256" key="2">
    <source>
        <dbReference type="PIRSR" id="PIRSR011396-2"/>
    </source>
</evidence>
<keyword evidence="2" id="KW-0274">FAD</keyword>
<keyword evidence="2" id="KW-0285">Flavoprotein</keyword>
<accession>A0A6G7YN68</accession>
<dbReference type="SUPFAM" id="SSF51905">
    <property type="entry name" value="FAD/NAD(P)-binding domain"/>
    <property type="match status" value="1"/>
</dbReference>
<proteinExistence type="predicted"/>
<dbReference type="InterPro" id="IPR050816">
    <property type="entry name" value="Flavin-dep_Halogenase_NPB"/>
</dbReference>
<dbReference type="GO" id="GO:0000166">
    <property type="term" value="F:nucleotide binding"/>
    <property type="evidence" value="ECO:0007669"/>
    <property type="project" value="UniProtKB-KW"/>
</dbReference>
<dbReference type="InterPro" id="IPR036188">
    <property type="entry name" value="FAD/NAD-bd_sf"/>
</dbReference>
<dbReference type="PIRSF" id="PIRSF011396">
    <property type="entry name" value="Trp_halogenase"/>
    <property type="match status" value="1"/>
</dbReference>
<dbReference type="EMBL" id="CP049869">
    <property type="protein sequence ID" value="QIK78166.1"/>
    <property type="molecule type" value="Genomic_DNA"/>
</dbReference>
<evidence type="ECO:0000313" key="3">
    <source>
        <dbReference type="EMBL" id="QIK78166.1"/>
    </source>
</evidence>
<reference evidence="3 4" key="1">
    <citation type="submission" date="2020-03" db="EMBL/GenBank/DDBJ databases">
        <title>Sphingomonas sp. nov., isolated from fish.</title>
        <authorList>
            <person name="Hyun D.-W."/>
            <person name="Bae J.-W."/>
        </authorList>
    </citation>
    <scope>NUCLEOTIDE SEQUENCE [LARGE SCALE GENOMIC DNA]</scope>
    <source>
        <strain evidence="3 4">HDW15B</strain>
    </source>
</reference>